<sequence length="138" mass="16322">MLSTGWHKRRKTLITVGIPIQHQEIAVDAGRFHLTHERHEISILYHNRYDKKTMKISLFATLFVALSLACFARGDCGDYPDGCQLCRMDAGGYRYCDNGEWRMERCPGHDSHERHRHWRQRWYCYDGGYCRASCRPRN</sequence>
<protein>
    <submittedName>
        <fullName evidence="2">Uncharacterized protein</fullName>
    </submittedName>
</protein>
<evidence type="ECO:0000313" key="1">
    <source>
        <dbReference type="Proteomes" id="UP000887565"/>
    </source>
</evidence>
<proteinExistence type="predicted"/>
<reference evidence="2" key="1">
    <citation type="submission" date="2022-11" db="UniProtKB">
        <authorList>
            <consortium name="WormBaseParasite"/>
        </authorList>
    </citation>
    <scope>IDENTIFICATION</scope>
</reference>
<dbReference type="WBParaSite" id="nRc.2.0.1.t22515-RA">
    <property type="protein sequence ID" value="nRc.2.0.1.t22515-RA"/>
    <property type="gene ID" value="nRc.2.0.1.g22515"/>
</dbReference>
<keyword evidence="1" id="KW-1185">Reference proteome</keyword>
<organism evidence="1 2">
    <name type="scientific">Romanomermis culicivorax</name>
    <name type="common">Nematode worm</name>
    <dbReference type="NCBI Taxonomy" id="13658"/>
    <lineage>
        <taxon>Eukaryota</taxon>
        <taxon>Metazoa</taxon>
        <taxon>Ecdysozoa</taxon>
        <taxon>Nematoda</taxon>
        <taxon>Enoplea</taxon>
        <taxon>Dorylaimia</taxon>
        <taxon>Mermithida</taxon>
        <taxon>Mermithoidea</taxon>
        <taxon>Mermithidae</taxon>
        <taxon>Romanomermis</taxon>
    </lineage>
</organism>
<name>A0A915J9S7_ROMCU</name>
<accession>A0A915J9S7</accession>
<evidence type="ECO:0000313" key="2">
    <source>
        <dbReference type="WBParaSite" id="nRc.2.0.1.t22515-RA"/>
    </source>
</evidence>
<dbReference type="Proteomes" id="UP000887565">
    <property type="component" value="Unplaced"/>
</dbReference>
<dbReference type="AlphaFoldDB" id="A0A915J9S7"/>